<name>A0AAV4IN49_9GAST</name>
<organism evidence="1 2">
    <name type="scientific">Elysia marginata</name>
    <dbReference type="NCBI Taxonomy" id="1093978"/>
    <lineage>
        <taxon>Eukaryota</taxon>
        <taxon>Metazoa</taxon>
        <taxon>Spiralia</taxon>
        <taxon>Lophotrochozoa</taxon>
        <taxon>Mollusca</taxon>
        <taxon>Gastropoda</taxon>
        <taxon>Heterobranchia</taxon>
        <taxon>Euthyneura</taxon>
        <taxon>Panpulmonata</taxon>
        <taxon>Sacoglossa</taxon>
        <taxon>Placobranchoidea</taxon>
        <taxon>Plakobranchidae</taxon>
        <taxon>Elysia</taxon>
    </lineage>
</organism>
<dbReference type="EMBL" id="BMAT01009627">
    <property type="protein sequence ID" value="GFS10391.1"/>
    <property type="molecule type" value="Genomic_DNA"/>
</dbReference>
<comment type="caution">
    <text evidence="1">The sequence shown here is derived from an EMBL/GenBank/DDBJ whole genome shotgun (WGS) entry which is preliminary data.</text>
</comment>
<evidence type="ECO:0000313" key="2">
    <source>
        <dbReference type="Proteomes" id="UP000762676"/>
    </source>
</evidence>
<dbReference type="AlphaFoldDB" id="A0AAV4IN49"/>
<reference evidence="1 2" key="1">
    <citation type="journal article" date="2021" name="Elife">
        <title>Chloroplast acquisition without the gene transfer in kleptoplastic sea slugs, Plakobranchus ocellatus.</title>
        <authorList>
            <person name="Maeda T."/>
            <person name="Takahashi S."/>
            <person name="Yoshida T."/>
            <person name="Shimamura S."/>
            <person name="Takaki Y."/>
            <person name="Nagai Y."/>
            <person name="Toyoda A."/>
            <person name="Suzuki Y."/>
            <person name="Arimoto A."/>
            <person name="Ishii H."/>
            <person name="Satoh N."/>
            <person name="Nishiyama T."/>
            <person name="Hasebe M."/>
            <person name="Maruyama T."/>
            <person name="Minagawa J."/>
            <person name="Obokata J."/>
            <person name="Shigenobu S."/>
        </authorList>
    </citation>
    <scope>NUCLEOTIDE SEQUENCE [LARGE SCALE GENOMIC DNA]</scope>
</reference>
<protein>
    <submittedName>
        <fullName evidence="1">Uncharacterized protein</fullName>
    </submittedName>
</protein>
<keyword evidence="2" id="KW-1185">Reference proteome</keyword>
<dbReference type="Proteomes" id="UP000762676">
    <property type="component" value="Unassembled WGS sequence"/>
</dbReference>
<accession>A0AAV4IN49</accession>
<proteinExistence type="predicted"/>
<sequence>MGFMSISATDLPRGLKHICLTPDLGKAFVDFNNLDLDQQPCHFLLSELKHPEGGQSTNWSRLLLSGNNINRFYALRARPAGTKSIAEEIQDG</sequence>
<gene>
    <name evidence="1" type="ORF">ElyMa_004807800</name>
</gene>
<evidence type="ECO:0000313" key="1">
    <source>
        <dbReference type="EMBL" id="GFS10391.1"/>
    </source>
</evidence>